<reference evidence="1 2" key="1">
    <citation type="submission" date="2016-05" db="EMBL/GenBank/DDBJ databases">
        <title>Single-cell genome of chain-forming Candidatus Thiomargarita nelsonii and comparison to other large sulfur-oxidizing bacteria.</title>
        <authorList>
            <person name="Winkel M."/>
            <person name="Salman V."/>
            <person name="Woyke T."/>
            <person name="Schulz-Vogt H."/>
            <person name="Richter M."/>
            <person name="Flood B."/>
            <person name="Bailey J."/>
            <person name="Amann R."/>
            <person name="Mussmann M."/>
        </authorList>
    </citation>
    <scope>NUCLEOTIDE SEQUENCE [LARGE SCALE GENOMIC DNA]</scope>
    <source>
        <strain evidence="1 2">THI036</strain>
    </source>
</reference>
<name>A0A176S2N4_9GAMM</name>
<sequence length="54" mass="5940">MLVQESGNPHTTLVVLAVVKNPSRVLGAKNGQHLFKIIEPEPIKIFSLNAKSFQ</sequence>
<evidence type="ECO:0000313" key="2">
    <source>
        <dbReference type="Proteomes" id="UP000076962"/>
    </source>
</evidence>
<evidence type="ECO:0000313" key="1">
    <source>
        <dbReference type="EMBL" id="OAD22280.1"/>
    </source>
</evidence>
<dbReference type="EMBL" id="LUTY01001053">
    <property type="protein sequence ID" value="OAD22280.1"/>
    <property type="molecule type" value="Genomic_DNA"/>
</dbReference>
<dbReference type="Proteomes" id="UP000076962">
    <property type="component" value="Unassembled WGS sequence"/>
</dbReference>
<organism evidence="1 2">
    <name type="scientific">Candidatus Thiomargarita nelsonii</name>
    <dbReference type="NCBI Taxonomy" id="1003181"/>
    <lineage>
        <taxon>Bacteria</taxon>
        <taxon>Pseudomonadati</taxon>
        <taxon>Pseudomonadota</taxon>
        <taxon>Gammaproteobacteria</taxon>
        <taxon>Thiotrichales</taxon>
        <taxon>Thiotrichaceae</taxon>
        <taxon>Thiomargarita</taxon>
    </lineage>
</organism>
<proteinExistence type="predicted"/>
<gene>
    <name evidence="1" type="ORF">THIOM_001923</name>
</gene>
<comment type="caution">
    <text evidence="1">The sequence shown here is derived from an EMBL/GenBank/DDBJ whole genome shotgun (WGS) entry which is preliminary data.</text>
</comment>
<protein>
    <submittedName>
        <fullName evidence="1">Uncharacterized protein</fullName>
    </submittedName>
</protein>
<keyword evidence="2" id="KW-1185">Reference proteome</keyword>
<dbReference type="AlphaFoldDB" id="A0A176S2N4"/>
<accession>A0A176S2N4</accession>